<evidence type="ECO:0000313" key="3">
    <source>
        <dbReference type="EMBL" id="QHK22209.1"/>
    </source>
</evidence>
<dbReference type="PANTHER" id="PTHR35333">
    <property type="entry name" value="BETA-LACTAMASE"/>
    <property type="match status" value="1"/>
</dbReference>
<dbReference type="GO" id="GO:0046677">
    <property type="term" value="P:response to antibiotic"/>
    <property type="evidence" value="ECO:0007669"/>
    <property type="project" value="InterPro"/>
</dbReference>
<dbReference type="InterPro" id="IPR045155">
    <property type="entry name" value="Beta-lactam_cat"/>
</dbReference>
<reference evidence="3 4" key="1">
    <citation type="submission" date="2020-01" db="EMBL/GenBank/DDBJ databases">
        <title>Pseudarthrobacter psychrotolerans sp. nov., isolated from antarctic soil.</title>
        <authorList>
            <person name="Shin Y."/>
            <person name="Park W."/>
        </authorList>
    </citation>
    <scope>NUCLEOTIDE SEQUENCE [LARGE SCALE GENOMIC DNA]</scope>
    <source>
        <strain evidence="3 4">YJ56</strain>
    </source>
</reference>
<proteinExistence type="predicted"/>
<dbReference type="Pfam" id="PF13354">
    <property type="entry name" value="Beta-lactamase2"/>
    <property type="match status" value="1"/>
</dbReference>
<evidence type="ECO:0000313" key="4">
    <source>
        <dbReference type="Proteomes" id="UP000464186"/>
    </source>
</evidence>
<dbReference type="Pfam" id="PF00144">
    <property type="entry name" value="Beta-lactamase"/>
    <property type="match status" value="1"/>
</dbReference>
<protein>
    <submittedName>
        <fullName evidence="3">Serine hydrolase</fullName>
    </submittedName>
</protein>
<dbReference type="Gene3D" id="3.40.710.10">
    <property type="entry name" value="DD-peptidase/beta-lactamase superfamily"/>
    <property type="match status" value="1"/>
</dbReference>
<accession>A0A6P1NR31</accession>
<keyword evidence="3" id="KW-0378">Hydrolase</keyword>
<dbReference type="PANTHER" id="PTHR35333:SF3">
    <property type="entry name" value="BETA-LACTAMASE-TYPE TRANSPEPTIDASE FOLD CONTAINING PROTEIN"/>
    <property type="match status" value="1"/>
</dbReference>
<dbReference type="KEGG" id="psey:GU243_06860"/>
<organism evidence="3 4">
    <name type="scientific">Pseudarthrobacter psychrotolerans</name>
    <dbReference type="NCBI Taxonomy" id="2697569"/>
    <lineage>
        <taxon>Bacteria</taxon>
        <taxon>Bacillati</taxon>
        <taxon>Actinomycetota</taxon>
        <taxon>Actinomycetes</taxon>
        <taxon>Micrococcales</taxon>
        <taxon>Micrococcaceae</taxon>
        <taxon>Pseudarthrobacter</taxon>
    </lineage>
</organism>
<dbReference type="GO" id="GO:0030655">
    <property type="term" value="P:beta-lactam antibiotic catabolic process"/>
    <property type="evidence" value="ECO:0007669"/>
    <property type="project" value="InterPro"/>
</dbReference>
<name>A0A6P1NR31_9MICC</name>
<dbReference type="InterPro" id="IPR012338">
    <property type="entry name" value="Beta-lactam/transpept-like"/>
</dbReference>
<dbReference type="InterPro" id="IPR000871">
    <property type="entry name" value="Beta-lactam_class-A"/>
</dbReference>
<keyword evidence="4" id="KW-1185">Reference proteome</keyword>
<dbReference type="InterPro" id="IPR001466">
    <property type="entry name" value="Beta-lactam-related"/>
</dbReference>
<dbReference type="GO" id="GO:0008800">
    <property type="term" value="F:beta-lactamase activity"/>
    <property type="evidence" value="ECO:0007669"/>
    <property type="project" value="InterPro"/>
</dbReference>
<evidence type="ECO:0000259" key="1">
    <source>
        <dbReference type="Pfam" id="PF00144"/>
    </source>
</evidence>
<gene>
    <name evidence="3" type="ORF">GU243_06860</name>
</gene>
<feature type="domain" description="Beta-lactamase-related" evidence="1">
    <location>
        <begin position="47"/>
        <end position="99"/>
    </location>
</feature>
<sequence>MLAPARPRQATASRTSRGIDTFASSAPIDAGLDAAIGAIIDDNSQYQVGVALMATAGGDLHQYGVEEPFEAASTAKILTAAAYYHLVEQGSASLDDPLGAFTSGFQIQTMVQDSNNDAWSLLMDAVGLSELSEYAASLDVTYDPEVNTLSTADMAHILAELFEGRLLDQDHTEQLLSYMQDTNYENLIPAAVPDGVTVFHKYGLLDDELHDAAILSMSSGSYVLVVFTKGAGLSDVPERTVLIQDITKAVTAALS</sequence>
<dbReference type="EMBL" id="CP047898">
    <property type="protein sequence ID" value="QHK22209.1"/>
    <property type="molecule type" value="Genomic_DNA"/>
</dbReference>
<evidence type="ECO:0000259" key="2">
    <source>
        <dbReference type="Pfam" id="PF13354"/>
    </source>
</evidence>
<dbReference type="AlphaFoldDB" id="A0A6P1NR31"/>
<dbReference type="Proteomes" id="UP000464186">
    <property type="component" value="Chromosome"/>
</dbReference>
<feature type="domain" description="Beta-lactamase class A catalytic" evidence="2">
    <location>
        <begin position="108"/>
        <end position="228"/>
    </location>
</feature>
<dbReference type="SUPFAM" id="SSF56601">
    <property type="entry name" value="beta-lactamase/transpeptidase-like"/>
    <property type="match status" value="1"/>
</dbReference>